<gene>
    <name evidence="2" type="ordered locus">Hoch_6847</name>
</gene>
<dbReference type="PROSITE" id="PS51257">
    <property type="entry name" value="PROKAR_LIPOPROTEIN"/>
    <property type="match status" value="1"/>
</dbReference>
<evidence type="ECO:0000313" key="3">
    <source>
        <dbReference type="Proteomes" id="UP000001880"/>
    </source>
</evidence>
<sequence>MPALLRNSAKRSAWILGAAATLLSAGCAQILGIEGLSGQSGDGGPTPGDGGGPFDAGPIDAPIDSGLNLSCAEDELSEGVGVFEFDTTAAGNEFSATCGGGDSPDQMLRWRAPVTDYYVFDTFASEYDTVLALFDECGGNELSCSNNIGQTVQSELVRKFEQGQEALILLDGAVGDSGTATLNIERVTCPDADLEGQTFPVQLSTVGFGDDFAGACGGAGHEDRGYNWVAPADGLYYFRATSETFTPVLSVVDGGRCSDLELGCNAAQTGRFGAEVVRFVRAGQPVSVLVDGRDGAGLFDLDIGLQDGPSCPEEPLPDDDTLEIALNERSLAPSCSFARHGNNFGEETEAPDRTFSFAVPSIQPPAGGGCEVTITANLPFVLYALEGSDCGGAEVDCRFSDTDPNGDHVATVGFTMQTEETEFVVVVAGHPNNFNNADLLFSAELGCFAVAQQPESKPE</sequence>
<name>D0LUI8_HALO1</name>
<dbReference type="Proteomes" id="UP000001880">
    <property type="component" value="Chromosome"/>
</dbReference>
<feature type="compositionally biased region" description="Gly residues" evidence="1">
    <location>
        <begin position="38"/>
        <end position="54"/>
    </location>
</feature>
<evidence type="ECO:0000256" key="1">
    <source>
        <dbReference type="SAM" id="MobiDB-lite"/>
    </source>
</evidence>
<dbReference type="AlphaFoldDB" id="D0LUI8"/>
<feature type="region of interest" description="Disordered" evidence="1">
    <location>
        <begin position="38"/>
        <end position="57"/>
    </location>
</feature>
<evidence type="ECO:0008006" key="4">
    <source>
        <dbReference type="Google" id="ProtNLM"/>
    </source>
</evidence>
<proteinExistence type="predicted"/>
<protein>
    <recommendedName>
        <fullName evidence="4">Lipoprotein</fullName>
    </recommendedName>
</protein>
<organism evidence="2 3">
    <name type="scientific">Haliangium ochraceum (strain DSM 14365 / JCM 11303 / SMP-2)</name>
    <dbReference type="NCBI Taxonomy" id="502025"/>
    <lineage>
        <taxon>Bacteria</taxon>
        <taxon>Pseudomonadati</taxon>
        <taxon>Myxococcota</taxon>
        <taxon>Polyangia</taxon>
        <taxon>Haliangiales</taxon>
        <taxon>Kofleriaceae</taxon>
        <taxon>Haliangium</taxon>
    </lineage>
</organism>
<keyword evidence="3" id="KW-1185">Reference proteome</keyword>
<dbReference type="EMBL" id="CP001804">
    <property type="protein sequence ID" value="ACY19311.1"/>
    <property type="molecule type" value="Genomic_DNA"/>
</dbReference>
<dbReference type="HOGENOM" id="CLU_594173_0_0_7"/>
<dbReference type="OrthoDB" id="5479728at2"/>
<dbReference type="eggNOG" id="ENOG5030W9W">
    <property type="taxonomic scope" value="Bacteria"/>
</dbReference>
<accession>D0LUI8</accession>
<reference evidence="2 3" key="1">
    <citation type="journal article" date="2010" name="Stand. Genomic Sci.">
        <title>Complete genome sequence of Haliangium ochraceum type strain (SMP-2).</title>
        <authorList>
            <consortium name="US DOE Joint Genome Institute (JGI-PGF)"/>
            <person name="Ivanova N."/>
            <person name="Daum C."/>
            <person name="Lang E."/>
            <person name="Abt B."/>
            <person name="Kopitz M."/>
            <person name="Saunders E."/>
            <person name="Lapidus A."/>
            <person name="Lucas S."/>
            <person name="Glavina Del Rio T."/>
            <person name="Nolan M."/>
            <person name="Tice H."/>
            <person name="Copeland A."/>
            <person name="Cheng J.F."/>
            <person name="Chen F."/>
            <person name="Bruce D."/>
            <person name="Goodwin L."/>
            <person name="Pitluck S."/>
            <person name="Mavromatis K."/>
            <person name="Pati A."/>
            <person name="Mikhailova N."/>
            <person name="Chen A."/>
            <person name="Palaniappan K."/>
            <person name="Land M."/>
            <person name="Hauser L."/>
            <person name="Chang Y.J."/>
            <person name="Jeffries C.D."/>
            <person name="Detter J.C."/>
            <person name="Brettin T."/>
            <person name="Rohde M."/>
            <person name="Goker M."/>
            <person name="Bristow J."/>
            <person name="Markowitz V."/>
            <person name="Eisen J.A."/>
            <person name="Hugenholtz P."/>
            <person name="Kyrpides N.C."/>
            <person name="Klenk H.P."/>
        </authorList>
    </citation>
    <scope>NUCLEOTIDE SEQUENCE [LARGE SCALE GENOMIC DNA]</scope>
    <source>
        <strain evidence="3">DSM 14365 / CIP 107738 / JCM 11303 / AJ 13395 / SMP-2</strain>
    </source>
</reference>
<evidence type="ECO:0000313" key="2">
    <source>
        <dbReference type="EMBL" id="ACY19311.1"/>
    </source>
</evidence>
<dbReference type="STRING" id="502025.Hoch_6847"/>
<dbReference type="KEGG" id="hoh:Hoch_6847"/>
<dbReference type="RefSeq" id="WP_012831903.1">
    <property type="nucleotide sequence ID" value="NC_013440.1"/>
</dbReference>